<dbReference type="OrthoDB" id="9759749at2"/>
<comment type="caution">
    <text evidence="1">The sequence shown here is derived from an EMBL/GenBank/DDBJ whole genome shotgun (WGS) entry which is preliminary data.</text>
</comment>
<accession>A0A3E1NCL5</accession>
<evidence type="ECO:0000313" key="2">
    <source>
        <dbReference type="Proteomes" id="UP000261284"/>
    </source>
</evidence>
<name>A0A3E1NCL5_9BACT</name>
<dbReference type="PANTHER" id="PTHR12993:SF11">
    <property type="entry name" value="N-ACETYLGLUCOSAMINYL-PHOSPHATIDYLINOSITOL DE-N-ACETYLASE"/>
    <property type="match status" value="1"/>
</dbReference>
<dbReference type="PANTHER" id="PTHR12993">
    <property type="entry name" value="N-ACETYLGLUCOSAMINYL-PHOSPHATIDYLINOSITOL DE-N-ACETYLASE-RELATED"/>
    <property type="match status" value="1"/>
</dbReference>
<dbReference type="Proteomes" id="UP000261284">
    <property type="component" value="Unassembled WGS sequence"/>
</dbReference>
<evidence type="ECO:0000313" key="1">
    <source>
        <dbReference type="EMBL" id="RFM25581.1"/>
    </source>
</evidence>
<dbReference type="InterPro" id="IPR024078">
    <property type="entry name" value="LmbE-like_dom_sf"/>
</dbReference>
<reference evidence="1 2" key="1">
    <citation type="submission" date="2018-08" db="EMBL/GenBank/DDBJ databases">
        <title>Chitinophagaceae sp. K23C18032701, a novel bacterium isolated from forest soil.</title>
        <authorList>
            <person name="Wang C."/>
        </authorList>
    </citation>
    <scope>NUCLEOTIDE SEQUENCE [LARGE SCALE GENOMIC DNA]</scope>
    <source>
        <strain evidence="1 2">K23C18032701</strain>
    </source>
</reference>
<dbReference type="Gene3D" id="3.40.50.880">
    <property type="match status" value="1"/>
</dbReference>
<protein>
    <submittedName>
        <fullName evidence="1">PIG-L family deacetylase</fullName>
    </submittedName>
</protein>
<dbReference type="Pfam" id="PF02585">
    <property type="entry name" value="PIG-L"/>
    <property type="match status" value="1"/>
</dbReference>
<dbReference type="InterPro" id="IPR029062">
    <property type="entry name" value="Class_I_gatase-like"/>
</dbReference>
<dbReference type="SUPFAM" id="SSF102588">
    <property type="entry name" value="LmbE-like"/>
    <property type="match status" value="1"/>
</dbReference>
<proteinExistence type="predicted"/>
<dbReference type="Gene3D" id="3.40.50.10320">
    <property type="entry name" value="LmbE-like"/>
    <property type="match status" value="1"/>
</dbReference>
<dbReference type="GO" id="GO:0016811">
    <property type="term" value="F:hydrolase activity, acting on carbon-nitrogen (but not peptide) bonds, in linear amides"/>
    <property type="evidence" value="ECO:0007669"/>
    <property type="project" value="TreeGrafter"/>
</dbReference>
<dbReference type="EMBL" id="QTJU01000020">
    <property type="protein sequence ID" value="RFM25581.1"/>
    <property type="molecule type" value="Genomic_DNA"/>
</dbReference>
<organism evidence="1 2">
    <name type="scientific">Deminuibacter soli</name>
    <dbReference type="NCBI Taxonomy" id="2291815"/>
    <lineage>
        <taxon>Bacteria</taxon>
        <taxon>Pseudomonadati</taxon>
        <taxon>Bacteroidota</taxon>
        <taxon>Chitinophagia</taxon>
        <taxon>Chitinophagales</taxon>
        <taxon>Chitinophagaceae</taxon>
        <taxon>Deminuibacter</taxon>
    </lineage>
</organism>
<dbReference type="SUPFAM" id="SSF52317">
    <property type="entry name" value="Class I glutamine amidotransferase-like"/>
    <property type="match status" value="1"/>
</dbReference>
<keyword evidence="2" id="KW-1185">Reference proteome</keyword>
<dbReference type="InterPro" id="IPR003737">
    <property type="entry name" value="GlcNAc_PI_deacetylase-related"/>
</dbReference>
<sequence>MALLAVSCLQATAQAPETDNSATIYRKLEKLNVLGNVLYIAAHPDDENNRLLAYLARGKQYKTGYLSLTRGDGGQNLIGTEQGVELGLVRTQELLAARRIDGADQYFSRAYDFGFSKNADEALAIWNHDKILSDVVWVIRRVRPDIIITRFPGDARAGHGHHWASTLLANEAFKAAADSTRFPEQFTYGGVKPWQAKRIMWNAYNFGGNVDTSGGGKPFKLDIGGYNALLGENYGEIAADSRSQHKTQAFGVARQRGQAFEYFITTGGEAPRNDLMDGVETGWERIKNAGAVQAAINRIINAYNFVHPEYSVDSLVSLQQLLAKMPFNEIISRKLQEVNELILQCSGLFAEATTGNEYAVQGGQFKVNFSVNKRNAANITLKAVRLGAFDTSLQYSLPLNQSFNLTNVFPVDINRPASQPYWLANAMETGSYTVNNQVYIGKNENDPEFTAQFVFTINGVDLLVNRPVQFKYVDPAKGEMYEPFPVITPVIVSVSPNVVLTNVQPGNEFTRNPMIKVQYKANFSGKGIPVQVRVAQAGFSVSMGDSVLSSVAANKKAVKDTVVDMEPGREIMLNVPVKDMYVQQKGLENKLRVEVMINRDGHKYVYTNYLRVIKYDHIPNIAYNYRDMVKVVPDEVKTKGRTIGYINGAGDRVPQALVQMGYEVKLLNEADITADNLKQFDAVITGVRAHNVHEYLDAKYDVLMDYVHNGGNLIVQYNTNTGGSPLKVRMAPYPFLITTTRVTDENADVKFLLPDHPALNFPNKITTADFKDWIQERSTYQGEQADSHYAMPLAMADKGEAVSNGSLLISPYGKGNFVYTGLVFFRQLPAGVSGAYRLMANLIALPSHKNN</sequence>
<dbReference type="AlphaFoldDB" id="A0A3E1NCL5"/>
<gene>
    <name evidence="1" type="ORF">DXN05_24375</name>
</gene>